<evidence type="ECO:0000313" key="1">
    <source>
        <dbReference type="EMBL" id="PJJ52773.1"/>
    </source>
</evidence>
<dbReference type="RefSeq" id="WP_157807604.1">
    <property type="nucleotide sequence ID" value="NZ_PGFA01000003.1"/>
</dbReference>
<sequence length="137" mass="16025">MPLPLLPDFLTLTYRPDLHLLVVRWQRLISVAEMQQGYLLILEHAAAHACRHWLLDGRRRFNTDREGAQWMLSSFLPLLQPRLQQRTYLAYLLAPVTLRDQDADAAFPPAAYFNGRPFLGERFVEEGEAIRWLQQQP</sequence>
<evidence type="ECO:0000313" key="2">
    <source>
        <dbReference type="Proteomes" id="UP000228535"/>
    </source>
</evidence>
<proteinExistence type="predicted"/>
<protein>
    <recommendedName>
        <fullName evidence="3">SpoIIAA-like protein</fullName>
    </recommendedName>
</protein>
<organism evidence="1 2">
    <name type="scientific">Hymenobacter chitinivorans DSM 11115</name>
    <dbReference type="NCBI Taxonomy" id="1121954"/>
    <lineage>
        <taxon>Bacteria</taxon>
        <taxon>Pseudomonadati</taxon>
        <taxon>Bacteroidota</taxon>
        <taxon>Cytophagia</taxon>
        <taxon>Cytophagales</taxon>
        <taxon>Hymenobacteraceae</taxon>
        <taxon>Hymenobacter</taxon>
    </lineage>
</organism>
<gene>
    <name evidence="1" type="ORF">CLV45_3430</name>
</gene>
<evidence type="ECO:0008006" key="3">
    <source>
        <dbReference type="Google" id="ProtNLM"/>
    </source>
</evidence>
<reference evidence="1 2" key="1">
    <citation type="submission" date="2017-11" db="EMBL/GenBank/DDBJ databases">
        <title>Genomic Encyclopedia of Archaeal and Bacterial Type Strains, Phase II (KMG-II): From Individual Species to Whole Genera.</title>
        <authorList>
            <person name="Goeker M."/>
        </authorList>
    </citation>
    <scope>NUCLEOTIDE SEQUENCE [LARGE SCALE GENOMIC DNA]</scope>
    <source>
        <strain evidence="1 2">DSM 11115</strain>
    </source>
</reference>
<name>A0A2M9B4C4_9BACT</name>
<comment type="caution">
    <text evidence="1">The sequence shown here is derived from an EMBL/GenBank/DDBJ whole genome shotgun (WGS) entry which is preliminary data.</text>
</comment>
<dbReference type="OrthoDB" id="884362at2"/>
<dbReference type="Proteomes" id="UP000228535">
    <property type="component" value="Unassembled WGS sequence"/>
</dbReference>
<dbReference type="AlphaFoldDB" id="A0A2M9B4C4"/>
<keyword evidence="2" id="KW-1185">Reference proteome</keyword>
<dbReference type="EMBL" id="PGFA01000003">
    <property type="protein sequence ID" value="PJJ52773.1"/>
    <property type="molecule type" value="Genomic_DNA"/>
</dbReference>
<accession>A0A2M9B4C4</accession>